<sequence length="306" mass="33410">MLSWDQPPENTSKATSGTNPANESLVKDMKSCPIIPPGRNYIQLDQASDAVAYIAYMALQFNRVVCVVPTQLFGTCADSKLKSLSNANLHRVVKPGQSGKTSAATSSPNSAPKGIFLTPCDKFIPAWGRLEESNPDCILHWSHPASLYSITTRRMVDSLPRTIRACVVVIGDSSFDRKTHGVLLYPISVLNKCFQSDSPFQLLRQKASRLLPAPLAESALGTQVPKRVLAPYSSEPSNSRTAHDPINASGKVVSLPIGHYYIVLDQVNDIDVLSITGYIALNSKKVICHIPSDKDLAMYHRLVSNH</sequence>
<reference evidence="2 3" key="1">
    <citation type="submission" date="2013-12" db="EMBL/GenBank/DDBJ databases">
        <authorList>
            <person name="Cubeta M."/>
            <person name="Pakala S."/>
            <person name="Fedorova N."/>
            <person name="Thomas E."/>
            <person name="Dean R."/>
            <person name="Jabaji S."/>
            <person name="Neate S."/>
            <person name="Toda T."/>
            <person name="Tavantzis S."/>
            <person name="Vilgalys R."/>
            <person name="Bharathan N."/>
            <person name="Pakala S."/>
            <person name="Losada L.S."/>
            <person name="Zafar N."/>
            <person name="Nierman W."/>
        </authorList>
    </citation>
    <scope>NUCLEOTIDE SEQUENCE [LARGE SCALE GENOMIC DNA]</scope>
    <source>
        <strain evidence="2 3">123E</strain>
    </source>
</reference>
<gene>
    <name evidence="2" type="ORF">V565_194650</name>
</gene>
<dbReference type="AlphaFoldDB" id="A0A074RIA0"/>
<comment type="caution">
    <text evidence="2">The sequence shown here is derived from an EMBL/GenBank/DDBJ whole genome shotgun (WGS) entry which is preliminary data.</text>
</comment>
<feature type="region of interest" description="Disordered" evidence="1">
    <location>
        <begin position="1"/>
        <end position="24"/>
    </location>
</feature>
<dbReference type="EMBL" id="AZST01001066">
    <property type="protein sequence ID" value="KEP46519.1"/>
    <property type="molecule type" value="Genomic_DNA"/>
</dbReference>
<evidence type="ECO:0000256" key="1">
    <source>
        <dbReference type="SAM" id="MobiDB-lite"/>
    </source>
</evidence>
<feature type="compositionally biased region" description="Polar residues" evidence="1">
    <location>
        <begin position="8"/>
        <end position="22"/>
    </location>
</feature>
<dbReference type="Proteomes" id="UP000027456">
    <property type="component" value="Unassembled WGS sequence"/>
</dbReference>
<keyword evidence="3" id="KW-1185">Reference proteome</keyword>
<evidence type="ECO:0000313" key="3">
    <source>
        <dbReference type="Proteomes" id="UP000027456"/>
    </source>
</evidence>
<organism evidence="2 3">
    <name type="scientific">Rhizoctonia solani 123E</name>
    <dbReference type="NCBI Taxonomy" id="1423351"/>
    <lineage>
        <taxon>Eukaryota</taxon>
        <taxon>Fungi</taxon>
        <taxon>Dikarya</taxon>
        <taxon>Basidiomycota</taxon>
        <taxon>Agaricomycotina</taxon>
        <taxon>Agaricomycetes</taxon>
        <taxon>Cantharellales</taxon>
        <taxon>Ceratobasidiaceae</taxon>
        <taxon>Rhizoctonia</taxon>
    </lineage>
</organism>
<dbReference type="HOGENOM" id="CLU_909595_0_0_1"/>
<proteinExistence type="predicted"/>
<accession>A0A074RIA0</accession>
<dbReference type="OrthoDB" id="3258847at2759"/>
<evidence type="ECO:0000313" key="2">
    <source>
        <dbReference type="EMBL" id="KEP46519.1"/>
    </source>
</evidence>
<protein>
    <submittedName>
        <fullName evidence="2">Uncharacterized protein</fullName>
    </submittedName>
</protein>
<name>A0A074RIA0_9AGAM</name>